<protein>
    <submittedName>
        <fullName evidence="1">Uncharacterized protein</fullName>
    </submittedName>
</protein>
<gene>
    <name evidence="1" type="ORF">FSB_LOCUS41946</name>
</gene>
<dbReference type="EMBL" id="OIVN01003871">
    <property type="protein sequence ID" value="SPD14064.1"/>
    <property type="molecule type" value="Genomic_DNA"/>
</dbReference>
<name>A0A2N9HQU5_FAGSY</name>
<accession>A0A2N9HQU5</accession>
<organism evidence="1">
    <name type="scientific">Fagus sylvatica</name>
    <name type="common">Beechnut</name>
    <dbReference type="NCBI Taxonomy" id="28930"/>
    <lineage>
        <taxon>Eukaryota</taxon>
        <taxon>Viridiplantae</taxon>
        <taxon>Streptophyta</taxon>
        <taxon>Embryophyta</taxon>
        <taxon>Tracheophyta</taxon>
        <taxon>Spermatophyta</taxon>
        <taxon>Magnoliopsida</taxon>
        <taxon>eudicotyledons</taxon>
        <taxon>Gunneridae</taxon>
        <taxon>Pentapetalae</taxon>
        <taxon>rosids</taxon>
        <taxon>fabids</taxon>
        <taxon>Fagales</taxon>
        <taxon>Fagaceae</taxon>
        <taxon>Fagus</taxon>
    </lineage>
</organism>
<proteinExistence type="predicted"/>
<sequence length="98" mass="10929">MHCRRRSPLPPLMEVFGSARPSLASLSLSAFLSPSRFLSHGIHGFPLSLKLTAHSHSQPLDLGEPVYGSRVLCEPLCVAVWVIFRVNPWVVDVWPWAL</sequence>
<dbReference type="AlphaFoldDB" id="A0A2N9HQU5"/>
<evidence type="ECO:0000313" key="1">
    <source>
        <dbReference type="EMBL" id="SPD14064.1"/>
    </source>
</evidence>
<reference evidence="1" key="1">
    <citation type="submission" date="2018-02" db="EMBL/GenBank/DDBJ databases">
        <authorList>
            <person name="Cohen D.B."/>
            <person name="Kent A.D."/>
        </authorList>
    </citation>
    <scope>NUCLEOTIDE SEQUENCE</scope>
</reference>